<evidence type="ECO:0000313" key="6">
    <source>
        <dbReference type="Proteomes" id="UP000317894"/>
    </source>
</evidence>
<organism evidence="5 6">
    <name type="scientific">Glacieibacterium frigidum</name>
    <dbReference type="NCBI Taxonomy" id="2593303"/>
    <lineage>
        <taxon>Bacteria</taxon>
        <taxon>Pseudomonadati</taxon>
        <taxon>Pseudomonadota</taxon>
        <taxon>Alphaproteobacteria</taxon>
        <taxon>Sphingomonadales</taxon>
        <taxon>Sphingosinicellaceae</taxon>
        <taxon>Glacieibacterium</taxon>
    </lineage>
</organism>
<proteinExistence type="predicted"/>
<evidence type="ECO:0000256" key="1">
    <source>
        <dbReference type="ARBA" id="ARBA00018719"/>
    </source>
</evidence>
<dbReference type="InterPro" id="IPR023753">
    <property type="entry name" value="FAD/NAD-binding_dom"/>
</dbReference>
<dbReference type="RefSeq" id="WP_144237817.1">
    <property type="nucleotide sequence ID" value="NZ_VJWA01000002.1"/>
</dbReference>
<comment type="caution">
    <text evidence="5">The sequence shown here is derived from an EMBL/GenBank/DDBJ whole genome shotgun (WGS) entry which is preliminary data.</text>
</comment>
<dbReference type="PRINTS" id="PR00469">
    <property type="entry name" value="PNDRDTASEII"/>
</dbReference>
<protein>
    <recommendedName>
        <fullName evidence="1">Thioredoxin reductase</fullName>
    </recommendedName>
</protein>
<reference evidence="5 6" key="1">
    <citation type="submission" date="2019-07" db="EMBL/GenBank/DDBJ databases">
        <title>Novel species isolated from glacier.</title>
        <authorList>
            <person name="Liu Q."/>
            <person name="Xin Y.-H."/>
        </authorList>
    </citation>
    <scope>NUCLEOTIDE SEQUENCE [LARGE SCALE GENOMIC DNA]</scope>
    <source>
        <strain evidence="5 6">LB1R16</strain>
    </source>
</reference>
<evidence type="ECO:0000256" key="2">
    <source>
        <dbReference type="ARBA" id="ARBA00022630"/>
    </source>
</evidence>
<dbReference type="Proteomes" id="UP000317894">
    <property type="component" value="Unassembled WGS sequence"/>
</dbReference>
<dbReference type="InterPro" id="IPR036188">
    <property type="entry name" value="FAD/NAD-bd_sf"/>
</dbReference>
<dbReference type="GO" id="GO:0016491">
    <property type="term" value="F:oxidoreductase activity"/>
    <property type="evidence" value="ECO:0007669"/>
    <property type="project" value="UniProtKB-KW"/>
</dbReference>
<evidence type="ECO:0000259" key="4">
    <source>
        <dbReference type="Pfam" id="PF07992"/>
    </source>
</evidence>
<sequence>MVTYDCLIVGGGPAGLTAAIYLERFLRSTIVVDAGGSRALWIPTSHNHAGFPDGITGPALLERMRGQAVRYGTEFRDAKIDTLAQDGDGFVASASGETVRARTVLLATGATNHRPPLVDAALHDAAVAKGLLRYCPVCDGYEVQEDRVAVLGSDAHGVAEALFIRHYSARVTLLPALFSELGADDRAALGEAGIEVIEPPMTAIAFEDETVRVTLADDRVLEFDTLYPALGTHANSRLASELGLDLVDNGCIPRGDHLATAIPGVWAAGDVVDGLDQISVAMGQAAIAATAIHNWLPKRAGR</sequence>
<keyword evidence="2" id="KW-0285">Flavoprotein</keyword>
<feature type="domain" description="FAD/NAD(P)-binding" evidence="4">
    <location>
        <begin position="4"/>
        <end position="285"/>
    </location>
</feature>
<dbReference type="PANTHER" id="PTHR48105">
    <property type="entry name" value="THIOREDOXIN REDUCTASE 1-RELATED-RELATED"/>
    <property type="match status" value="1"/>
</dbReference>
<dbReference type="SUPFAM" id="SSF51905">
    <property type="entry name" value="FAD/NAD(P)-binding domain"/>
    <property type="match status" value="1"/>
</dbReference>
<gene>
    <name evidence="5" type="ORF">FMM06_13020</name>
</gene>
<name>A0A552U8S5_9SPHN</name>
<dbReference type="PRINTS" id="PR00368">
    <property type="entry name" value="FADPNR"/>
</dbReference>
<evidence type="ECO:0000313" key="5">
    <source>
        <dbReference type="EMBL" id="TRW14612.1"/>
    </source>
</evidence>
<dbReference type="EMBL" id="VJWA01000002">
    <property type="protein sequence ID" value="TRW14612.1"/>
    <property type="molecule type" value="Genomic_DNA"/>
</dbReference>
<keyword evidence="6" id="KW-1185">Reference proteome</keyword>
<dbReference type="Pfam" id="PF07992">
    <property type="entry name" value="Pyr_redox_2"/>
    <property type="match status" value="1"/>
</dbReference>
<dbReference type="Gene3D" id="3.50.50.60">
    <property type="entry name" value="FAD/NAD(P)-binding domain"/>
    <property type="match status" value="2"/>
</dbReference>
<dbReference type="InterPro" id="IPR050097">
    <property type="entry name" value="Ferredoxin-NADP_redctase_2"/>
</dbReference>
<evidence type="ECO:0000256" key="3">
    <source>
        <dbReference type="ARBA" id="ARBA00023002"/>
    </source>
</evidence>
<keyword evidence="3" id="KW-0560">Oxidoreductase</keyword>
<dbReference type="OrthoDB" id="9786503at2"/>
<accession>A0A552U8S5</accession>
<dbReference type="AlphaFoldDB" id="A0A552U8S5"/>